<sequence length="166" mass="18312">MTGNDAYRIRTAVPDDLDQVAQVELNCFPAAEAADRASLKARLEAFGESFLVAEADGRIIGFINGAVTDERTIADEMFEDISLHDPKGAYQSIFGLDVIEGYRHMGVASRLMQTMIETAGKQGRKGLILTCKDRLIGYYEKFGYVNMGVSKSVHGGAVWYDMVLEF</sequence>
<dbReference type="SUPFAM" id="SSF55729">
    <property type="entry name" value="Acyl-CoA N-acyltransferases (Nat)"/>
    <property type="match status" value="1"/>
</dbReference>
<dbReference type="InterPro" id="IPR051635">
    <property type="entry name" value="SNAT-like"/>
</dbReference>
<feature type="domain" description="N-acetyltransferase" evidence="3">
    <location>
        <begin position="7"/>
        <end position="165"/>
    </location>
</feature>
<evidence type="ECO:0000259" key="3">
    <source>
        <dbReference type="PROSITE" id="PS51186"/>
    </source>
</evidence>
<dbReference type="PANTHER" id="PTHR10908">
    <property type="entry name" value="SEROTONIN N-ACETYLTRANSFERASE"/>
    <property type="match status" value="1"/>
</dbReference>
<accession>A0ABV1DGG8</accession>
<reference evidence="4 5" key="1">
    <citation type="submission" date="2024-03" db="EMBL/GenBank/DDBJ databases">
        <title>Human intestinal bacterial collection.</title>
        <authorList>
            <person name="Pauvert C."/>
            <person name="Hitch T.C.A."/>
            <person name="Clavel T."/>
        </authorList>
    </citation>
    <scope>NUCLEOTIDE SEQUENCE [LARGE SCALE GENOMIC DNA]</scope>
    <source>
        <strain evidence="4 5">CLA-SR-H021</strain>
    </source>
</reference>
<dbReference type="Gene3D" id="3.40.630.30">
    <property type="match status" value="1"/>
</dbReference>
<keyword evidence="1" id="KW-0808">Transferase</keyword>
<dbReference type="PROSITE" id="PS51186">
    <property type="entry name" value="GNAT"/>
    <property type="match status" value="1"/>
</dbReference>
<evidence type="ECO:0000313" key="5">
    <source>
        <dbReference type="Proteomes" id="UP001454086"/>
    </source>
</evidence>
<dbReference type="EMBL" id="JBBMFM010000166">
    <property type="protein sequence ID" value="MEQ2428294.1"/>
    <property type="molecule type" value="Genomic_DNA"/>
</dbReference>
<evidence type="ECO:0000256" key="2">
    <source>
        <dbReference type="ARBA" id="ARBA00023315"/>
    </source>
</evidence>
<dbReference type="InterPro" id="IPR016181">
    <property type="entry name" value="Acyl_CoA_acyltransferase"/>
</dbReference>
<dbReference type="CDD" id="cd04301">
    <property type="entry name" value="NAT_SF"/>
    <property type="match status" value="1"/>
</dbReference>
<dbReference type="RefSeq" id="WP_008718116.1">
    <property type="nucleotide sequence ID" value="NZ_JAJFDX010000001.1"/>
</dbReference>
<protein>
    <submittedName>
        <fullName evidence="4">GNAT family N-acetyltransferase</fullName>
    </submittedName>
</protein>
<gene>
    <name evidence="4" type="ORF">WMQ36_25380</name>
</gene>
<dbReference type="PANTHER" id="PTHR10908:SF0">
    <property type="entry name" value="SEROTONIN N-ACETYLTRANSFERASE"/>
    <property type="match status" value="1"/>
</dbReference>
<name>A0ABV1DGG8_9FIRM</name>
<proteinExistence type="predicted"/>
<keyword evidence="5" id="KW-1185">Reference proteome</keyword>
<dbReference type="Pfam" id="PF00583">
    <property type="entry name" value="Acetyltransf_1"/>
    <property type="match status" value="1"/>
</dbReference>
<evidence type="ECO:0000256" key="1">
    <source>
        <dbReference type="ARBA" id="ARBA00022679"/>
    </source>
</evidence>
<organism evidence="4 5">
    <name type="scientific">Enterocloster hominis</name>
    <name type="common">ex Hitch et al. 2024</name>
    <dbReference type="NCBI Taxonomy" id="1917870"/>
    <lineage>
        <taxon>Bacteria</taxon>
        <taxon>Bacillati</taxon>
        <taxon>Bacillota</taxon>
        <taxon>Clostridia</taxon>
        <taxon>Lachnospirales</taxon>
        <taxon>Lachnospiraceae</taxon>
        <taxon>Enterocloster</taxon>
    </lineage>
</organism>
<evidence type="ECO:0000313" key="4">
    <source>
        <dbReference type="EMBL" id="MEQ2428294.1"/>
    </source>
</evidence>
<keyword evidence="2" id="KW-0012">Acyltransferase</keyword>
<dbReference type="Proteomes" id="UP001454086">
    <property type="component" value="Unassembled WGS sequence"/>
</dbReference>
<comment type="caution">
    <text evidence="4">The sequence shown here is derived from an EMBL/GenBank/DDBJ whole genome shotgun (WGS) entry which is preliminary data.</text>
</comment>
<dbReference type="InterPro" id="IPR000182">
    <property type="entry name" value="GNAT_dom"/>
</dbReference>